<gene>
    <name evidence="12" type="ORF">A3SI_14774</name>
</gene>
<dbReference type="AlphaFoldDB" id="I5BZ57"/>
<evidence type="ECO:0000256" key="2">
    <source>
        <dbReference type="ARBA" id="ARBA00004496"/>
    </source>
</evidence>
<dbReference type="InterPro" id="IPR001179">
    <property type="entry name" value="PPIase_FKBP_dom"/>
</dbReference>
<evidence type="ECO:0000256" key="9">
    <source>
        <dbReference type="PROSITE-ProRule" id="PRU00277"/>
    </source>
</evidence>
<dbReference type="RefSeq" id="WP_009056216.1">
    <property type="nucleotide sequence ID" value="NZ_AJYA01000037.1"/>
</dbReference>
<keyword evidence="7 9" id="KW-0413">Isomerase</keyword>
<dbReference type="PANTHER" id="PTHR47861:SF3">
    <property type="entry name" value="FKBP-TYPE PEPTIDYL-PROLYL CIS-TRANS ISOMERASE SLYD"/>
    <property type="match status" value="1"/>
</dbReference>
<comment type="similarity">
    <text evidence="3 10">Belongs to the FKBP-type PPIase family.</text>
</comment>
<keyword evidence="6" id="KW-0143">Chaperone</keyword>
<dbReference type="EMBL" id="AJYA01000037">
    <property type="protein sequence ID" value="EIM74859.1"/>
    <property type="molecule type" value="Genomic_DNA"/>
</dbReference>
<keyword evidence="4" id="KW-0963">Cytoplasm</keyword>
<name>I5BZ57_9BACT</name>
<dbReference type="GO" id="GO:0003755">
    <property type="term" value="F:peptidyl-prolyl cis-trans isomerase activity"/>
    <property type="evidence" value="ECO:0007669"/>
    <property type="project" value="UniProtKB-UniRule"/>
</dbReference>
<dbReference type="PANTHER" id="PTHR47861">
    <property type="entry name" value="FKBP-TYPE PEPTIDYL-PROLYL CIS-TRANS ISOMERASE SLYD"/>
    <property type="match status" value="1"/>
</dbReference>
<comment type="catalytic activity">
    <reaction evidence="1 9 10">
        <text>[protein]-peptidylproline (omega=180) = [protein]-peptidylproline (omega=0)</text>
        <dbReference type="Rhea" id="RHEA:16237"/>
        <dbReference type="Rhea" id="RHEA-COMP:10747"/>
        <dbReference type="Rhea" id="RHEA-COMP:10748"/>
        <dbReference type="ChEBI" id="CHEBI:83833"/>
        <dbReference type="ChEBI" id="CHEBI:83834"/>
        <dbReference type="EC" id="5.2.1.8"/>
    </reaction>
</comment>
<comment type="caution">
    <text evidence="12">The sequence shown here is derived from an EMBL/GenBank/DDBJ whole genome shotgun (WGS) entry which is preliminary data.</text>
</comment>
<dbReference type="GO" id="GO:0005737">
    <property type="term" value="C:cytoplasm"/>
    <property type="evidence" value="ECO:0007669"/>
    <property type="project" value="UniProtKB-SubCell"/>
</dbReference>
<keyword evidence="13" id="KW-1185">Reference proteome</keyword>
<evidence type="ECO:0000256" key="1">
    <source>
        <dbReference type="ARBA" id="ARBA00000971"/>
    </source>
</evidence>
<accession>I5BZ57</accession>
<comment type="subcellular location">
    <subcellularLocation>
        <location evidence="2">Cytoplasm</location>
    </subcellularLocation>
</comment>
<organism evidence="12 13">
    <name type="scientific">Nitritalea halalkaliphila LW7</name>
    <dbReference type="NCBI Taxonomy" id="1189621"/>
    <lineage>
        <taxon>Bacteria</taxon>
        <taxon>Pseudomonadati</taxon>
        <taxon>Bacteroidota</taxon>
        <taxon>Cytophagia</taxon>
        <taxon>Cytophagales</taxon>
        <taxon>Cyclobacteriaceae</taxon>
        <taxon>Nitritalea</taxon>
    </lineage>
</organism>
<dbReference type="Proteomes" id="UP000005551">
    <property type="component" value="Unassembled WGS sequence"/>
</dbReference>
<reference evidence="12 13" key="1">
    <citation type="submission" date="2012-05" db="EMBL/GenBank/DDBJ databases">
        <title>Genome sequence of Nitritalea halalkaliphila LW7.</title>
        <authorList>
            <person name="Jangir P.K."/>
            <person name="Singh A."/>
            <person name="Shivaji S."/>
            <person name="Sharma R."/>
        </authorList>
    </citation>
    <scope>NUCLEOTIDE SEQUENCE [LARGE SCALE GENOMIC DNA]</scope>
    <source>
        <strain evidence="12 13">LW7</strain>
    </source>
</reference>
<evidence type="ECO:0000313" key="13">
    <source>
        <dbReference type="Proteomes" id="UP000005551"/>
    </source>
</evidence>
<evidence type="ECO:0000256" key="8">
    <source>
        <dbReference type="ARBA" id="ARBA00037071"/>
    </source>
</evidence>
<dbReference type="SUPFAM" id="SSF54534">
    <property type="entry name" value="FKBP-like"/>
    <property type="match status" value="1"/>
</dbReference>
<dbReference type="GO" id="GO:0042026">
    <property type="term" value="P:protein refolding"/>
    <property type="evidence" value="ECO:0007669"/>
    <property type="project" value="UniProtKB-ARBA"/>
</dbReference>
<evidence type="ECO:0000256" key="4">
    <source>
        <dbReference type="ARBA" id="ARBA00022490"/>
    </source>
</evidence>
<evidence type="ECO:0000256" key="6">
    <source>
        <dbReference type="ARBA" id="ARBA00023186"/>
    </source>
</evidence>
<dbReference type="InterPro" id="IPR046357">
    <property type="entry name" value="PPIase_dom_sf"/>
</dbReference>
<dbReference type="OrthoDB" id="9808891at2"/>
<evidence type="ECO:0000256" key="5">
    <source>
        <dbReference type="ARBA" id="ARBA00023110"/>
    </source>
</evidence>
<dbReference type="EC" id="5.2.1.8" evidence="10"/>
<proteinExistence type="inferred from homology"/>
<dbReference type="Gene3D" id="3.10.50.40">
    <property type="match status" value="1"/>
</dbReference>
<keyword evidence="5 9" id="KW-0697">Rotamase</keyword>
<evidence type="ECO:0000256" key="7">
    <source>
        <dbReference type="ARBA" id="ARBA00023235"/>
    </source>
</evidence>
<comment type="function">
    <text evidence="8">Also involved in hydrogenase metallocenter assembly, probably by participating in the nickel insertion step. This function in hydrogenase biosynthesis requires chaperone activity and the presence of the metal-binding domain, but not PPIase activity.</text>
</comment>
<evidence type="ECO:0000259" key="11">
    <source>
        <dbReference type="PROSITE" id="PS50059"/>
    </source>
</evidence>
<dbReference type="Pfam" id="PF00254">
    <property type="entry name" value="FKBP_C"/>
    <property type="match status" value="1"/>
</dbReference>
<sequence length="171" mass="18801">MIQVGPETVVAVSYTLHVDDGETGMQFREAISEAEPFYFLFGVGQVLPKLEAALAGLVAGDPFEVFLSYEEAYGDYDPAKRVILPKHAFKEDGVKQRQLLRVGKVIPMQDEEGNRLRGEILKVDYKGVHMDFNSPLAGLDLQFSGRVVAVRKAEAEEIAHGHVHGPGGVQH</sequence>
<dbReference type="PROSITE" id="PS50059">
    <property type="entry name" value="FKBP_PPIASE"/>
    <property type="match status" value="1"/>
</dbReference>
<evidence type="ECO:0000313" key="12">
    <source>
        <dbReference type="EMBL" id="EIM74859.1"/>
    </source>
</evidence>
<dbReference type="STRING" id="1189621.A3SI_14774"/>
<dbReference type="PATRIC" id="fig|1189621.3.peg.3073"/>
<protein>
    <recommendedName>
        <fullName evidence="10">Peptidyl-prolyl cis-trans isomerase</fullName>
        <ecNumber evidence="10">5.2.1.8</ecNumber>
    </recommendedName>
</protein>
<evidence type="ECO:0000256" key="10">
    <source>
        <dbReference type="RuleBase" id="RU003915"/>
    </source>
</evidence>
<feature type="domain" description="PPIase FKBP-type" evidence="11">
    <location>
        <begin position="7"/>
        <end position="88"/>
    </location>
</feature>
<evidence type="ECO:0000256" key="3">
    <source>
        <dbReference type="ARBA" id="ARBA00006577"/>
    </source>
</evidence>